<keyword evidence="2" id="KW-1185">Reference proteome</keyword>
<sequence>MQNDEVIFQNPFVESNVGNTLHFLVDTIKHAVMHALCACLLYSMRSKMGKSIFEGGILVCPFKDRAPDIGNH</sequence>
<dbReference type="Proteomes" id="UP001054945">
    <property type="component" value="Unassembled WGS sequence"/>
</dbReference>
<evidence type="ECO:0000313" key="1">
    <source>
        <dbReference type="EMBL" id="GIX69940.1"/>
    </source>
</evidence>
<proteinExistence type="predicted"/>
<protein>
    <submittedName>
        <fullName evidence="1">Uncharacterized protein</fullName>
    </submittedName>
</protein>
<gene>
    <name evidence="1" type="ORF">CEXT_564981</name>
</gene>
<dbReference type="EMBL" id="BPLR01002096">
    <property type="protein sequence ID" value="GIX69940.1"/>
    <property type="molecule type" value="Genomic_DNA"/>
</dbReference>
<comment type="caution">
    <text evidence="1">The sequence shown here is derived from an EMBL/GenBank/DDBJ whole genome shotgun (WGS) entry which is preliminary data.</text>
</comment>
<dbReference type="AlphaFoldDB" id="A0AAV4MCD2"/>
<name>A0AAV4MCD2_CAEEX</name>
<reference evidence="1 2" key="1">
    <citation type="submission" date="2021-06" db="EMBL/GenBank/DDBJ databases">
        <title>Caerostris extrusa draft genome.</title>
        <authorList>
            <person name="Kono N."/>
            <person name="Arakawa K."/>
        </authorList>
    </citation>
    <scope>NUCLEOTIDE SEQUENCE [LARGE SCALE GENOMIC DNA]</scope>
</reference>
<evidence type="ECO:0000313" key="2">
    <source>
        <dbReference type="Proteomes" id="UP001054945"/>
    </source>
</evidence>
<accession>A0AAV4MCD2</accession>
<organism evidence="1 2">
    <name type="scientific">Caerostris extrusa</name>
    <name type="common">Bark spider</name>
    <name type="synonym">Caerostris bankana</name>
    <dbReference type="NCBI Taxonomy" id="172846"/>
    <lineage>
        <taxon>Eukaryota</taxon>
        <taxon>Metazoa</taxon>
        <taxon>Ecdysozoa</taxon>
        <taxon>Arthropoda</taxon>
        <taxon>Chelicerata</taxon>
        <taxon>Arachnida</taxon>
        <taxon>Araneae</taxon>
        <taxon>Araneomorphae</taxon>
        <taxon>Entelegynae</taxon>
        <taxon>Araneoidea</taxon>
        <taxon>Araneidae</taxon>
        <taxon>Caerostris</taxon>
    </lineage>
</organism>